<dbReference type="InterPro" id="IPR039422">
    <property type="entry name" value="MarR/SlyA-like"/>
</dbReference>
<dbReference type="PANTHER" id="PTHR33164">
    <property type="entry name" value="TRANSCRIPTIONAL REGULATOR, MARR FAMILY"/>
    <property type="match status" value="1"/>
</dbReference>
<dbReference type="SMART" id="SM00347">
    <property type="entry name" value="HTH_MARR"/>
    <property type="match status" value="1"/>
</dbReference>
<comment type="caution">
    <text evidence="2">The sequence shown here is derived from an EMBL/GenBank/DDBJ whole genome shotgun (WGS) entry which is preliminary data.</text>
</comment>
<dbReference type="InterPro" id="IPR036390">
    <property type="entry name" value="WH_DNA-bd_sf"/>
</dbReference>
<dbReference type="RefSeq" id="WP_218852887.1">
    <property type="nucleotide sequence ID" value="NZ_JACCBV010000001.1"/>
</dbReference>
<evidence type="ECO:0000313" key="3">
    <source>
        <dbReference type="Proteomes" id="UP000576969"/>
    </source>
</evidence>
<protein>
    <submittedName>
        <fullName evidence="2">DNA-binding MarR family transcriptional regulator</fullName>
    </submittedName>
</protein>
<dbReference type="InterPro" id="IPR000835">
    <property type="entry name" value="HTH_MarR-typ"/>
</dbReference>
<gene>
    <name evidence="2" type="ORF">BJ991_001298</name>
</gene>
<reference evidence="2 3" key="1">
    <citation type="submission" date="2020-07" db="EMBL/GenBank/DDBJ databases">
        <title>Sequencing the genomes of 1000 actinobacteria strains.</title>
        <authorList>
            <person name="Klenk H.-P."/>
        </authorList>
    </citation>
    <scope>NUCLEOTIDE SEQUENCE [LARGE SCALE GENOMIC DNA]</scope>
    <source>
        <strain evidence="2 3">DSM 24662</strain>
    </source>
</reference>
<dbReference type="PANTHER" id="PTHR33164:SF89">
    <property type="entry name" value="MARR FAMILY REGULATORY PROTEIN"/>
    <property type="match status" value="1"/>
</dbReference>
<sequence>METIVSEAAPVLAADRIEEDHELLISVAARLNRTSQMLLASLPVPLTFRQYRTLSRVIGGYTSLSQLAKRGNLSLPTVSENVDGLVKRGLMTTTASESDRRAIVLHATDAGREAAAAGQAVLKEFTKALLAELAPDRRADLQDSLRVVYEAATTYFVQNVQGR</sequence>
<dbReference type="EMBL" id="JACCBV010000001">
    <property type="protein sequence ID" value="NYE19270.1"/>
    <property type="molecule type" value="Genomic_DNA"/>
</dbReference>
<keyword evidence="2" id="KW-0238">DNA-binding</keyword>
<dbReference type="Gene3D" id="1.10.10.10">
    <property type="entry name" value="Winged helix-like DNA-binding domain superfamily/Winged helix DNA-binding domain"/>
    <property type="match status" value="1"/>
</dbReference>
<dbReference type="Proteomes" id="UP000576969">
    <property type="component" value="Unassembled WGS sequence"/>
</dbReference>
<dbReference type="PROSITE" id="PS50995">
    <property type="entry name" value="HTH_MARR_2"/>
    <property type="match status" value="1"/>
</dbReference>
<organism evidence="2 3">
    <name type="scientific">Microbacterium immunditiarum</name>
    <dbReference type="NCBI Taxonomy" id="337480"/>
    <lineage>
        <taxon>Bacteria</taxon>
        <taxon>Bacillati</taxon>
        <taxon>Actinomycetota</taxon>
        <taxon>Actinomycetes</taxon>
        <taxon>Micrococcales</taxon>
        <taxon>Microbacteriaceae</taxon>
        <taxon>Microbacterium</taxon>
    </lineage>
</organism>
<evidence type="ECO:0000313" key="2">
    <source>
        <dbReference type="EMBL" id="NYE19270.1"/>
    </source>
</evidence>
<dbReference type="SUPFAM" id="SSF46785">
    <property type="entry name" value="Winged helix' DNA-binding domain"/>
    <property type="match status" value="1"/>
</dbReference>
<feature type="domain" description="HTH marR-type" evidence="1">
    <location>
        <begin position="17"/>
        <end position="150"/>
    </location>
</feature>
<dbReference type="GO" id="GO:0003677">
    <property type="term" value="F:DNA binding"/>
    <property type="evidence" value="ECO:0007669"/>
    <property type="project" value="UniProtKB-KW"/>
</dbReference>
<keyword evidence="3" id="KW-1185">Reference proteome</keyword>
<dbReference type="GO" id="GO:0006950">
    <property type="term" value="P:response to stress"/>
    <property type="evidence" value="ECO:0007669"/>
    <property type="project" value="TreeGrafter"/>
</dbReference>
<dbReference type="Pfam" id="PF12802">
    <property type="entry name" value="MarR_2"/>
    <property type="match status" value="1"/>
</dbReference>
<accession>A0A7Y9KIZ1</accession>
<evidence type="ECO:0000259" key="1">
    <source>
        <dbReference type="PROSITE" id="PS50995"/>
    </source>
</evidence>
<dbReference type="InterPro" id="IPR036388">
    <property type="entry name" value="WH-like_DNA-bd_sf"/>
</dbReference>
<proteinExistence type="predicted"/>
<dbReference type="AlphaFoldDB" id="A0A7Y9KIZ1"/>
<dbReference type="GO" id="GO:0003700">
    <property type="term" value="F:DNA-binding transcription factor activity"/>
    <property type="evidence" value="ECO:0007669"/>
    <property type="project" value="InterPro"/>
</dbReference>
<name>A0A7Y9KIZ1_9MICO</name>